<dbReference type="Proteomes" id="UP000190831">
    <property type="component" value="Chromosome B"/>
</dbReference>
<reference evidence="2" key="1">
    <citation type="submission" date="2016-03" db="EMBL/GenBank/DDBJ databases">
        <authorList>
            <person name="Devillers H."/>
        </authorList>
    </citation>
    <scope>NUCLEOTIDE SEQUENCE [LARGE SCALE GENOMIC DNA]</scope>
</reference>
<evidence type="ECO:0000313" key="1">
    <source>
        <dbReference type="EMBL" id="SCW00192.1"/>
    </source>
</evidence>
<dbReference type="OMA" id="CDLEIHC"/>
<dbReference type="EMBL" id="LT598489">
    <property type="protein sequence ID" value="SCW00192.1"/>
    <property type="molecule type" value="Genomic_DNA"/>
</dbReference>
<sequence length="141" mass="15866">MCPTRIYRRCLNAKVDIQMNPFAFSNIHLSLEGNSVVGLGSCTARFSGTSTGIMYFDGEGDFYEKQFKLHCSIGEDNSLRIDFVELNKSEESENYVGWKDTLPQSPDYEMPKLVYLGTCPETPESEELPFPGVIAFERIGT</sequence>
<dbReference type="OrthoDB" id="4031013at2759"/>
<accession>A0A1G4M909</accession>
<keyword evidence="2" id="KW-1185">Reference proteome</keyword>
<gene>
    <name evidence="1" type="ORF">LAFE_0B11474G</name>
</gene>
<dbReference type="AlphaFoldDB" id="A0A1G4M909"/>
<proteinExistence type="predicted"/>
<protein>
    <submittedName>
        <fullName evidence="1">LAFE_0B11474g1_1</fullName>
    </submittedName>
</protein>
<organism evidence="1 2">
    <name type="scientific">Lachancea fermentati</name>
    <name type="common">Zygosaccharomyces fermentati</name>
    <dbReference type="NCBI Taxonomy" id="4955"/>
    <lineage>
        <taxon>Eukaryota</taxon>
        <taxon>Fungi</taxon>
        <taxon>Dikarya</taxon>
        <taxon>Ascomycota</taxon>
        <taxon>Saccharomycotina</taxon>
        <taxon>Saccharomycetes</taxon>
        <taxon>Saccharomycetales</taxon>
        <taxon>Saccharomycetaceae</taxon>
        <taxon>Lachancea</taxon>
    </lineage>
</organism>
<evidence type="ECO:0000313" key="2">
    <source>
        <dbReference type="Proteomes" id="UP000190831"/>
    </source>
</evidence>
<name>A0A1G4M909_LACFM</name>